<keyword evidence="4 7" id="KW-0808">Transferase</keyword>
<comment type="pathway">
    <text evidence="7">tRNA modification; N(7)-methylguanine-tRNA biosynthesis.</text>
</comment>
<feature type="binding site" evidence="7">
    <location>
        <begin position="236"/>
        <end position="239"/>
    </location>
    <ligand>
        <name>substrate</name>
    </ligand>
</feature>
<feature type="binding site" evidence="7">
    <location>
        <position position="113"/>
    </location>
    <ligand>
        <name>S-adenosyl-L-methionine</name>
        <dbReference type="ChEBI" id="CHEBI:59789"/>
    </ligand>
</feature>
<dbReference type="PANTHER" id="PTHR23417:SF14">
    <property type="entry name" value="PENTACOTRIPEPTIDE-REPEAT REGION OF PRORP DOMAIN-CONTAINING PROTEIN"/>
    <property type="match status" value="1"/>
</dbReference>
<dbReference type="Gene3D" id="3.40.50.150">
    <property type="entry name" value="Vaccinia Virus protein VP39"/>
    <property type="match status" value="1"/>
</dbReference>
<evidence type="ECO:0000256" key="4">
    <source>
        <dbReference type="ARBA" id="ARBA00022679"/>
    </source>
</evidence>
<dbReference type="InterPro" id="IPR055361">
    <property type="entry name" value="tRNA_methyltr_TrmB_bact"/>
</dbReference>
<evidence type="ECO:0000256" key="5">
    <source>
        <dbReference type="ARBA" id="ARBA00022691"/>
    </source>
</evidence>
<proteinExistence type="inferred from homology"/>
<feature type="binding site" evidence="7">
    <location>
        <position position="88"/>
    </location>
    <ligand>
        <name>S-adenosyl-L-methionine</name>
        <dbReference type="ChEBI" id="CHEBI:59789"/>
    </ligand>
</feature>
<evidence type="ECO:0000313" key="8">
    <source>
        <dbReference type="EMBL" id="GLK49262.1"/>
    </source>
</evidence>
<dbReference type="SUPFAM" id="SSF53335">
    <property type="entry name" value="S-adenosyl-L-methionine-dependent methyltransferases"/>
    <property type="match status" value="1"/>
</dbReference>
<gene>
    <name evidence="7 8" type="primary">trmB</name>
    <name evidence="8" type="ORF">GCM10017620_22350</name>
</gene>
<evidence type="ECO:0000256" key="6">
    <source>
        <dbReference type="ARBA" id="ARBA00022694"/>
    </source>
</evidence>
<dbReference type="PANTHER" id="PTHR23417">
    <property type="entry name" value="3-DEOXY-D-MANNO-OCTULOSONIC-ACID TRANSFERASE/TRNA GUANINE-N 7 - -METHYLTRANSFERASE"/>
    <property type="match status" value="1"/>
</dbReference>
<dbReference type="CDD" id="cd02440">
    <property type="entry name" value="AdoMet_MTases"/>
    <property type="match status" value="1"/>
</dbReference>
<keyword evidence="5 7" id="KW-0949">S-adenosyl-L-methionine</keyword>
<comment type="function">
    <text evidence="2 7">Catalyzes the formation of N(7)-methylguanine at position 46 (m7G46) in tRNA.</text>
</comment>
<reference evidence="8" key="1">
    <citation type="journal article" date="2014" name="Int. J. Syst. Evol. Microbiol.">
        <title>Complete genome of a new Firmicutes species belonging to the dominant human colonic microbiota ('Ruminococcus bicirculans') reveals two chromosomes and a selective capacity to utilize plant glucans.</title>
        <authorList>
            <consortium name="NISC Comparative Sequencing Program"/>
            <person name="Wegmann U."/>
            <person name="Louis P."/>
            <person name="Goesmann A."/>
            <person name="Henrissat B."/>
            <person name="Duncan S.H."/>
            <person name="Flint H.J."/>
        </authorList>
    </citation>
    <scope>NUCLEOTIDE SEQUENCE</scope>
    <source>
        <strain evidence="8">VKM B-1499</strain>
    </source>
</reference>
<dbReference type="PROSITE" id="PS51625">
    <property type="entry name" value="SAM_MT_TRMB"/>
    <property type="match status" value="1"/>
</dbReference>
<evidence type="ECO:0000256" key="1">
    <source>
        <dbReference type="ARBA" id="ARBA00000142"/>
    </source>
</evidence>
<dbReference type="Pfam" id="PF02390">
    <property type="entry name" value="Methyltransf_4"/>
    <property type="match status" value="1"/>
</dbReference>
<dbReference type="HAMAP" id="MF_01057">
    <property type="entry name" value="tRNA_methyltr_TrmB"/>
    <property type="match status" value="1"/>
</dbReference>
<protein>
    <recommendedName>
        <fullName evidence="7">tRNA (guanine-N(7)-)-methyltransferase</fullName>
        <ecNumber evidence="7">2.1.1.33</ecNumber>
    </recommendedName>
    <alternativeName>
        <fullName evidence="7">tRNA (guanine(46)-N(7))-methyltransferase</fullName>
    </alternativeName>
    <alternativeName>
        <fullName evidence="7">tRNA(m7G46)-methyltransferase</fullName>
    </alternativeName>
</protein>
<comment type="catalytic activity">
    <reaction evidence="1 7">
        <text>guanosine(46) in tRNA + S-adenosyl-L-methionine = N(7)-methylguanosine(46) in tRNA + S-adenosyl-L-homocysteine</text>
        <dbReference type="Rhea" id="RHEA:42708"/>
        <dbReference type="Rhea" id="RHEA-COMP:10188"/>
        <dbReference type="Rhea" id="RHEA-COMP:10189"/>
        <dbReference type="ChEBI" id="CHEBI:57856"/>
        <dbReference type="ChEBI" id="CHEBI:59789"/>
        <dbReference type="ChEBI" id="CHEBI:74269"/>
        <dbReference type="ChEBI" id="CHEBI:74480"/>
        <dbReference type="EC" id="2.1.1.33"/>
    </reaction>
</comment>
<dbReference type="InterPro" id="IPR003358">
    <property type="entry name" value="tRNA_(Gua-N-7)_MeTrfase_Trmb"/>
</dbReference>
<dbReference type="EC" id="2.1.1.33" evidence="7"/>
<feature type="binding site" evidence="7">
    <location>
        <position position="198"/>
    </location>
    <ligand>
        <name>substrate</name>
    </ligand>
</feature>
<keyword evidence="9" id="KW-1185">Reference proteome</keyword>
<comment type="similarity">
    <text evidence="7">Belongs to the class I-like SAM-binding methyltransferase superfamily. TrmB family.</text>
</comment>
<reference evidence="8" key="2">
    <citation type="submission" date="2023-01" db="EMBL/GenBank/DDBJ databases">
        <authorList>
            <person name="Sun Q."/>
            <person name="Evtushenko L."/>
        </authorList>
    </citation>
    <scope>NUCLEOTIDE SEQUENCE</scope>
    <source>
        <strain evidence="8">VKM B-1499</strain>
    </source>
</reference>
<feature type="region of interest" description="Interaction with RNA" evidence="7">
    <location>
        <begin position="168"/>
        <end position="173"/>
    </location>
</feature>
<accession>A0ABQ5TA47</accession>
<feature type="binding site" evidence="7">
    <location>
        <position position="140"/>
    </location>
    <ligand>
        <name>S-adenosyl-L-methionine</name>
        <dbReference type="ChEBI" id="CHEBI:59789"/>
    </ligand>
</feature>
<evidence type="ECO:0000256" key="2">
    <source>
        <dbReference type="ARBA" id="ARBA00003015"/>
    </source>
</evidence>
<feature type="binding site" evidence="7">
    <location>
        <position position="162"/>
    </location>
    <ligand>
        <name>S-adenosyl-L-methionine</name>
        <dbReference type="ChEBI" id="CHEBI:59789"/>
    </ligand>
</feature>
<dbReference type="Proteomes" id="UP001143509">
    <property type="component" value="Unassembled WGS sequence"/>
</dbReference>
<name>A0ABQ5TA47_9CAUL</name>
<evidence type="ECO:0000313" key="9">
    <source>
        <dbReference type="Proteomes" id="UP001143509"/>
    </source>
</evidence>
<dbReference type="InterPro" id="IPR029063">
    <property type="entry name" value="SAM-dependent_MTases_sf"/>
</dbReference>
<sequence length="257" mass="28859">MTKEGLRRGQTLWTRLSLTANGTRMNDDENPHLDRPLRSFGRIKARPIKPRQAALMDSLLPEIAVPDPKAGPLDPKTMMPEAAEVWLEIGFGGGEHMAAQAATRPDALVIGCEPFLNGVASALRHVEEGGLKNVRIHADDARDLVDALPDASVDRVLILFPDPWHKARHNKRRLLQDETAQAFARILKPGGALRFVTDWRDYAEWTLERLERTPGLERIGAADQDWFVPPADHVVTRYEEKKLGDTAPIFLEYRRTA</sequence>
<feature type="binding site" evidence="7">
    <location>
        <position position="166"/>
    </location>
    <ligand>
        <name>substrate</name>
    </ligand>
</feature>
<keyword evidence="6 7" id="KW-0819">tRNA processing</keyword>
<comment type="caution">
    <text evidence="8">The sequence shown here is derived from an EMBL/GenBank/DDBJ whole genome shotgun (WGS) entry which is preliminary data.</text>
</comment>
<dbReference type="EMBL" id="BSFD01000006">
    <property type="protein sequence ID" value="GLK49262.1"/>
    <property type="molecule type" value="Genomic_DNA"/>
</dbReference>
<organism evidence="8 9">
    <name type="scientific">Brevundimonas intermedia</name>
    <dbReference type="NCBI Taxonomy" id="74315"/>
    <lineage>
        <taxon>Bacteria</taxon>
        <taxon>Pseudomonadati</taxon>
        <taxon>Pseudomonadota</taxon>
        <taxon>Alphaproteobacteria</taxon>
        <taxon>Caulobacterales</taxon>
        <taxon>Caulobacteraceae</taxon>
        <taxon>Brevundimonas</taxon>
    </lineage>
</organism>
<evidence type="ECO:0000256" key="3">
    <source>
        <dbReference type="ARBA" id="ARBA00022603"/>
    </source>
</evidence>
<keyword evidence="3 7" id="KW-0489">Methyltransferase</keyword>
<evidence type="ECO:0000256" key="7">
    <source>
        <dbReference type="HAMAP-Rule" id="MF_01057"/>
    </source>
</evidence>
<dbReference type="NCBIfam" id="TIGR00091">
    <property type="entry name" value="tRNA (guanosine(46)-N7)-methyltransferase TrmB"/>
    <property type="match status" value="1"/>
</dbReference>